<dbReference type="Proteomes" id="UP000002009">
    <property type="component" value="Chromosome 17"/>
</dbReference>
<dbReference type="OrthoDB" id="417416at2759"/>
<proteinExistence type="predicted"/>
<keyword evidence="4" id="KW-1185">Reference proteome</keyword>
<accession>C1EJJ5</accession>
<protein>
    <submittedName>
        <fullName evidence="3">Uncharacterized protein</fullName>
    </submittedName>
</protein>
<feature type="region of interest" description="Disordered" evidence="2">
    <location>
        <begin position="1073"/>
        <end position="1094"/>
    </location>
</feature>
<gene>
    <name evidence="3" type="ORF">MICPUN_64960</name>
</gene>
<feature type="compositionally biased region" description="Pro residues" evidence="2">
    <location>
        <begin position="882"/>
        <end position="895"/>
    </location>
</feature>
<evidence type="ECO:0000313" key="3">
    <source>
        <dbReference type="EMBL" id="ACO68196.1"/>
    </source>
</evidence>
<dbReference type="InParanoid" id="C1EJJ5"/>
<evidence type="ECO:0000256" key="2">
    <source>
        <dbReference type="SAM" id="MobiDB-lite"/>
    </source>
</evidence>
<dbReference type="InterPro" id="IPR050972">
    <property type="entry name" value="SDr-like"/>
</dbReference>
<reference evidence="3 4" key="1">
    <citation type="journal article" date="2009" name="Science">
        <title>Green evolution and dynamic adaptations revealed by genomes of the marine picoeukaryotes Micromonas.</title>
        <authorList>
            <person name="Worden A.Z."/>
            <person name="Lee J.H."/>
            <person name="Mock T."/>
            <person name="Rouze P."/>
            <person name="Simmons M.P."/>
            <person name="Aerts A.L."/>
            <person name="Allen A.E."/>
            <person name="Cuvelier M.L."/>
            <person name="Derelle E."/>
            <person name="Everett M.V."/>
            <person name="Foulon E."/>
            <person name="Grimwood J."/>
            <person name="Gundlach H."/>
            <person name="Henrissat B."/>
            <person name="Napoli C."/>
            <person name="McDonald S.M."/>
            <person name="Parker M.S."/>
            <person name="Rombauts S."/>
            <person name="Salamov A."/>
            <person name="Von Dassow P."/>
            <person name="Badger J.H."/>
            <person name="Coutinho P.M."/>
            <person name="Demir E."/>
            <person name="Dubchak I."/>
            <person name="Gentemann C."/>
            <person name="Eikrem W."/>
            <person name="Gready J.E."/>
            <person name="John U."/>
            <person name="Lanier W."/>
            <person name="Lindquist E.A."/>
            <person name="Lucas S."/>
            <person name="Mayer K.F."/>
            <person name="Moreau H."/>
            <person name="Not F."/>
            <person name="Otillar R."/>
            <person name="Panaud O."/>
            <person name="Pangilinan J."/>
            <person name="Paulsen I."/>
            <person name="Piegu B."/>
            <person name="Poliakov A."/>
            <person name="Robbens S."/>
            <person name="Schmutz J."/>
            <person name="Toulza E."/>
            <person name="Wyss T."/>
            <person name="Zelensky A."/>
            <person name="Zhou K."/>
            <person name="Armbrust E.V."/>
            <person name="Bhattacharya D."/>
            <person name="Goodenough U.W."/>
            <person name="Van de Peer Y."/>
            <person name="Grigoriev I.V."/>
        </authorList>
    </citation>
    <scope>NUCLEOTIDE SEQUENCE [LARGE SCALE GENOMIC DNA]</scope>
    <source>
        <strain evidence="4">RCC299 / NOUM17</strain>
    </source>
</reference>
<dbReference type="PANTHER" id="PTHR34403">
    <property type="entry name" value="TOL-PAL SYSTEM PROTEIN TOLA"/>
    <property type="match status" value="1"/>
</dbReference>
<dbReference type="PANTHER" id="PTHR34403:SF8">
    <property type="entry name" value="TOL-PAL SYSTEM PROTEIN TOLA"/>
    <property type="match status" value="1"/>
</dbReference>
<dbReference type="EMBL" id="CP001335">
    <property type="protein sequence ID" value="ACO68196.1"/>
    <property type="molecule type" value="Genomic_DNA"/>
</dbReference>
<name>C1EJJ5_MICCC</name>
<organism evidence="3 4">
    <name type="scientific">Micromonas commoda (strain RCC299 / NOUM17 / CCMP2709)</name>
    <name type="common">Picoplanktonic green alga</name>
    <dbReference type="NCBI Taxonomy" id="296587"/>
    <lineage>
        <taxon>Eukaryota</taxon>
        <taxon>Viridiplantae</taxon>
        <taxon>Chlorophyta</taxon>
        <taxon>Mamiellophyceae</taxon>
        <taxon>Mamiellales</taxon>
        <taxon>Mamiellaceae</taxon>
        <taxon>Micromonas</taxon>
    </lineage>
</organism>
<feature type="region of interest" description="Disordered" evidence="2">
    <location>
        <begin position="1268"/>
        <end position="1289"/>
    </location>
</feature>
<feature type="compositionally biased region" description="Pro residues" evidence="2">
    <location>
        <begin position="1272"/>
        <end position="1285"/>
    </location>
</feature>
<evidence type="ECO:0000313" key="4">
    <source>
        <dbReference type="Proteomes" id="UP000002009"/>
    </source>
</evidence>
<sequence>MYGGLGHRSSDDGVVQPLLDEHTPLRTSRGGGGVLHRVTRFAGAAAIGVLVVAAGFIGTDPSHPEVKKFNGISELGDGIAAKATPTHHAAYRRAALTPAHHSLGSLDADTVGRLGDEDDIAQIDSLDAQVERLTRELAESRSESTELEKQVQTLEQSIVDTREEFLKIGHGGRSKHLAGSHDNEIIADLENQLKDKHYELEKTRKQKYKLYIKNNECNSAQAELSKKVAEYKKDMMEAFERAEEVKKFETCAAEKHAIESKLSTCSEKLETSQTDLAAARGDDVSDDERISSLESKLSQCHDSLDAYADTIADFKKAVESDQLELAARQRLVDELNTKAAASDELADRLKVEVSMLVEDVQACELDGKSFDFFCAGEGETCECPDGDVVWGPRYHASDPDRQNIFADVIATQRFIVKPGKSDYECTNEHFGADPEPGESKACFCAPKGLNYNVKASIDGAQPSPAPAVVSEQPAPPAPEVVEEAVVDDADIESYEESLESAPAPTKREIEPVEVAEELAKQFEETVGDDIIHEVETDAEIREDEAAATSAPHSDTNTSDADSAVALKDVAWKTYEEEDLDDLYEDLNEKLDEDLPESADDIASQVAAENAAAAKAKADAKAAAVKAFGECQAMCAAEHECCNIDIVQGSNQRLSCLQACTMVKGGVTADQCNAECADVKCDRTVNGVTYHHCNFPGCGDVPAHKDAFGDKFQLAPYECAAQWGTNDNSCKKGCLNGVTDYEAFKAKQAAEAKAEAEAEAKAKAKAEAEAKAKAEAEAKAKAEAEAAPYDSFVFAESLVGVQQDWRHDGTRRNGGFVINPDGTCTSFGSTGPVTVVDETTIIARFANINHKIEYKKIEDGYYVGTVVEPVRNPPTKVTFGKPSSPPPSPASPPAPTPTMAEGLFMFMGGESGRSCADEGSRFICNRPHIGSWERNTFAYPTREQMNQVSGLKPNMVSIKGGQRGTYCYTQNLDMKCGSGSPNTLAHWFTVGGADPVKADWTGGGFGSADKKFDYFISLKSNEAGGAFCNDARGSSTIKCDKPTVGKGETFHMLWLSTEESKSADEKAAAEKIAINSAPAPPPSPASPPAPTPTMAEGLFMFMGGESGRSCADEGSRFICNRPHIGSWERNTFAYPTREQMNQVSGLKPNMVSIKGGQRGTYCYTQNLDMKCGSGSPNTLAHWFTVGGADPVKADWTGGGFGSADKKFDYFISLKSNEAGGAFCNDARGSSTIKCDKPTVGKGETFHMLWLSTEESKSADEKAAAEKIAINSAPAPPPSPASPPAPTPTMAEGLFMFMGGESGRSCADEGSRFICNRPHIGSWERNTFAYPTREQMNQVSGLKPNMVSIKGGQRGTYCYTQNLDMKCGSGSPNTLAHWFTVGGADPVKADWTGGGFGSADKKFDYFISLKSNEAGGAFCNDARGSSTIKCDKPTVGKGETFHMLWLSTEESKSADEKAAAEKIAINSGNVGIDANFVYEFTLQSPVAAGHGPEIYEILFDGKAVTKDQVAVHFPAIGRVGHGSEAFMDGNPNTYTTWQDGNKIPPGTKFFSITSKKVKEIKIKYHRPKYSPGWTIKENGMPFVSETSNRGTGSWPSPVTYTYNS</sequence>
<evidence type="ECO:0000256" key="1">
    <source>
        <dbReference type="SAM" id="Coils"/>
    </source>
</evidence>
<feature type="region of interest" description="Disordered" evidence="2">
    <location>
        <begin position="876"/>
        <end position="897"/>
    </location>
</feature>
<dbReference type="GeneID" id="8249872"/>
<keyword evidence="1" id="KW-0175">Coiled coil</keyword>
<feature type="coiled-coil region" evidence="1">
    <location>
        <begin position="745"/>
        <end position="784"/>
    </location>
</feature>
<dbReference type="KEGG" id="mis:MICPUN_64960"/>
<feature type="coiled-coil region" evidence="1">
    <location>
        <begin position="123"/>
        <end position="241"/>
    </location>
</feature>
<dbReference type="RefSeq" id="XP_002506938.1">
    <property type="nucleotide sequence ID" value="XM_002506892.1"/>
</dbReference>
<feature type="compositionally biased region" description="Pro residues" evidence="2">
    <location>
        <begin position="1077"/>
        <end position="1090"/>
    </location>
</feature>